<dbReference type="HOGENOM" id="CLU_2647813_0_0_5"/>
<organism evidence="1 2">
    <name type="scientific">Candidatus Phaeomarinibacter ectocarpi</name>
    <dbReference type="NCBI Taxonomy" id="1458461"/>
    <lineage>
        <taxon>Bacteria</taxon>
        <taxon>Pseudomonadati</taxon>
        <taxon>Pseudomonadota</taxon>
        <taxon>Alphaproteobacteria</taxon>
        <taxon>Hyphomicrobiales</taxon>
        <taxon>Parvibaculaceae</taxon>
        <taxon>Candidatus Phaeomarinibacter</taxon>
    </lineage>
</organism>
<reference evidence="1 2" key="1">
    <citation type="journal article" date="2014" name="Front. Genet.">
        <title>Genome and metabolic network of "Candidatus Phaeomarinobacter ectocarpi" Ec32, a new candidate genus of Alphaproteobacteria frequently associated with brown algae.</title>
        <authorList>
            <person name="Dittami S.M."/>
            <person name="Barbeyron T."/>
            <person name="Boyen C."/>
            <person name="Cambefort J."/>
            <person name="Collet G."/>
            <person name="Delage L."/>
            <person name="Gobet A."/>
            <person name="Groisillier A."/>
            <person name="Leblanc C."/>
            <person name="Michel G."/>
            <person name="Scornet D."/>
            <person name="Siegel A."/>
            <person name="Tapia J.E."/>
            <person name="Tonon T."/>
        </authorList>
    </citation>
    <scope>NUCLEOTIDE SEQUENCE [LARGE SCALE GENOMIC DNA]</scope>
    <source>
        <strain evidence="1 2">Ec32</strain>
    </source>
</reference>
<proteinExistence type="predicted"/>
<accession>X5MMY1</accession>
<name>X5MMY1_9HYPH</name>
<keyword evidence="2" id="KW-1185">Reference proteome</keyword>
<evidence type="ECO:0000313" key="2">
    <source>
        <dbReference type="Proteomes" id="UP000032160"/>
    </source>
</evidence>
<protein>
    <submittedName>
        <fullName evidence="1">Uncharacterized protein</fullName>
    </submittedName>
</protein>
<sequence>MATGNSISLDDMERRLRLSQARNRILEVYVKHLLERSGLPDVERLELWLDMASSPDMTADEFMDRSDEFTPLSLHK</sequence>
<evidence type="ECO:0000313" key="1">
    <source>
        <dbReference type="EMBL" id="CDO60800.1"/>
    </source>
</evidence>
<dbReference type="RefSeq" id="WP_145973422.1">
    <property type="nucleotide sequence ID" value="NZ_HG966617.1"/>
</dbReference>
<dbReference type="Proteomes" id="UP000032160">
    <property type="component" value="Chromosome I"/>
</dbReference>
<dbReference type="EMBL" id="HG966617">
    <property type="protein sequence ID" value="CDO60800.1"/>
    <property type="molecule type" value="Genomic_DNA"/>
</dbReference>
<gene>
    <name evidence="1" type="ORF">BN1012_Phect2587</name>
</gene>
<dbReference type="KEGG" id="pect:BN1012_Phect2587"/>
<dbReference type="AlphaFoldDB" id="X5MMY1"/>